<protein>
    <submittedName>
        <fullName evidence="2">Uncharacterized protein</fullName>
    </submittedName>
</protein>
<dbReference type="AlphaFoldDB" id="A0A915KKF2"/>
<dbReference type="Proteomes" id="UP000887565">
    <property type="component" value="Unplaced"/>
</dbReference>
<proteinExistence type="predicted"/>
<dbReference type="WBParaSite" id="nRc.2.0.1.t38902-RA">
    <property type="protein sequence ID" value="nRc.2.0.1.t38902-RA"/>
    <property type="gene ID" value="nRc.2.0.1.g38902"/>
</dbReference>
<organism evidence="1 2">
    <name type="scientific">Romanomermis culicivorax</name>
    <name type="common">Nematode worm</name>
    <dbReference type="NCBI Taxonomy" id="13658"/>
    <lineage>
        <taxon>Eukaryota</taxon>
        <taxon>Metazoa</taxon>
        <taxon>Ecdysozoa</taxon>
        <taxon>Nematoda</taxon>
        <taxon>Enoplea</taxon>
        <taxon>Dorylaimia</taxon>
        <taxon>Mermithida</taxon>
        <taxon>Mermithoidea</taxon>
        <taxon>Mermithidae</taxon>
        <taxon>Romanomermis</taxon>
    </lineage>
</organism>
<accession>A0A915KKF2</accession>
<evidence type="ECO:0000313" key="2">
    <source>
        <dbReference type="WBParaSite" id="nRc.2.0.1.t38902-RA"/>
    </source>
</evidence>
<name>A0A915KKF2_ROMCU</name>
<reference evidence="2" key="1">
    <citation type="submission" date="2022-11" db="UniProtKB">
        <authorList>
            <consortium name="WormBaseParasite"/>
        </authorList>
    </citation>
    <scope>IDENTIFICATION</scope>
</reference>
<keyword evidence="1" id="KW-1185">Reference proteome</keyword>
<evidence type="ECO:0000313" key="1">
    <source>
        <dbReference type="Proteomes" id="UP000887565"/>
    </source>
</evidence>
<sequence>MRRRYRKRRRKIAGRRSGVHFTMTGKRHLCRNNAKVQNCANDEQNLDSEPEECMLIMLRHLCRNNGKFQNCANDEQNLDSEPEQNLDSEPGECMVMLIQDEILC</sequence>